<dbReference type="Proteomes" id="UP001154282">
    <property type="component" value="Unassembled WGS sequence"/>
</dbReference>
<comment type="caution">
    <text evidence="1">The sequence shown here is derived from an EMBL/GenBank/DDBJ whole genome shotgun (WGS) entry which is preliminary data.</text>
</comment>
<proteinExistence type="predicted"/>
<dbReference type="EMBL" id="CAMGYJ010000002">
    <property type="protein sequence ID" value="CAI0375449.1"/>
    <property type="molecule type" value="Genomic_DNA"/>
</dbReference>
<gene>
    <name evidence="1" type="ORF">LITE_LOCUS595</name>
</gene>
<evidence type="ECO:0000313" key="1">
    <source>
        <dbReference type="EMBL" id="CAI0375449.1"/>
    </source>
</evidence>
<sequence length="27" mass="2958">MCSVQALEAEMHAGMRIRTPLSTRPAT</sequence>
<protein>
    <submittedName>
        <fullName evidence="1">Uncharacterized protein</fullName>
    </submittedName>
</protein>
<reference evidence="1" key="1">
    <citation type="submission" date="2022-08" db="EMBL/GenBank/DDBJ databases">
        <authorList>
            <person name="Gutierrez-Valencia J."/>
        </authorList>
    </citation>
    <scope>NUCLEOTIDE SEQUENCE</scope>
</reference>
<organism evidence="1 2">
    <name type="scientific">Linum tenue</name>
    <dbReference type="NCBI Taxonomy" id="586396"/>
    <lineage>
        <taxon>Eukaryota</taxon>
        <taxon>Viridiplantae</taxon>
        <taxon>Streptophyta</taxon>
        <taxon>Embryophyta</taxon>
        <taxon>Tracheophyta</taxon>
        <taxon>Spermatophyta</taxon>
        <taxon>Magnoliopsida</taxon>
        <taxon>eudicotyledons</taxon>
        <taxon>Gunneridae</taxon>
        <taxon>Pentapetalae</taxon>
        <taxon>rosids</taxon>
        <taxon>fabids</taxon>
        <taxon>Malpighiales</taxon>
        <taxon>Linaceae</taxon>
        <taxon>Linum</taxon>
    </lineage>
</organism>
<dbReference type="AlphaFoldDB" id="A0AAV0GRA0"/>
<evidence type="ECO:0000313" key="2">
    <source>
        <dbReference type="Proteomes" id="UP001154282"/>
    </source>
</evidence>
<keyword evidence="2" id="KW-1185">Reference proteome</keyword>
<accession>A0AAV0GRA0</accession>
<name>A0AAV0GRA0_9ROSI</name>